<proteinExistence type="predicted"/>
<reference evidence="1" key="1">
    <citation type="journal article" date="2020" name="Stud. Mycol.">
        <title>101 Dothideomycetes genomes: a test case for predicting lifestyles and emergence of pathogens.</title>
        <authorList>
            <person name="Haridas S."/>
            <person name="Albert R."/>
            <person name="Binder M."/>
            <person name="Bloem J."/>
            <person name="Labutti K."/>
            <person name="Salamov A."/>
            <person name="Andreopoulos B."/>
            <person name="Baker S."/>
            <person name="Barry K."/>
            <person name="Bills G."/>
            <person name="Bluhm B."/>
            <person name="Cannon C."/>
            <person name="Castanera R."/>
            <person name="Culley D."/>
            <person name="Daum C."/>
            <person name="Ezra D."/>
            <person name="Gonzalez J."/>
            <person name="Henrissat B."/>
            <person name="Kuo A."/>
            <person name="Liang C."/>
            <person name="Lipzen A."/>
            <person name="Lutzoni F."/>
            <person name="Magnuson J."/>
            <person name="Mondo S."/>
            <person name="Nolan M."/>
            <person name="Ohm R."/>
            <person name="Pangilinan J."/>
            <person name="Park H.-J."/>
            <person name="Ramirez L."/>
            <person name="Alfaro M."/>
            <person name="Sun H."/>
            <person name="Tritt A."/>
            <person name="Yoshinaga Y."/>
            <person name="Zwiers L.-H."/>
            <person name="Turgeon B."/>
            <person name="Goodwin S."/>
            <person name="Spatafora J."/>
            <person name="Crous P."/>
            <person name="Grigoriev I."/>
        </authorList>
    </citation>
    <scope>NUCLEOTIDE SEQUENCE</scope>
    <source>
        <strain evidence="1">CBS 473.64</strain>
    </source>
</reference>
<organism evidence="1 2">
    <name type="scientific">Massarina eburnea CBS 473.64</name>
    <dbReference type="NCBI Taxonomy" id="1395130"/>
    <lineage>
        <taxon>Eukaryota</taxon>
        <taxon>Fungi</taxon>
        <taxon>Dikarya</taxon>
        <taxon>Ascomycota</taxon>
        <taxon>Pezizomycotina</taxon>
        <taxon>Dothideomycetes</taxon>
        <taxon>Pleosporomycetidae</taxon>
        <taxon>Pleosporales</taxon>
        <taxon>Massarineae</taxon>
        <taxon>Massarinaceae</taxon>
        <taxon>Massarina</taxon>
    </lineage>
</organism>
<dbReference type="AlphaFoldDB" id="A0A6A6S9A2"/>
<keyword evidence="2" id="KW-1185">Reference proteome</keyword>
<evidence type="ECO:0000313" key="2">
    <source>
        <dbReference type="Proteomes" id="UP000799753"/>
    </source>
</evidence>
<dbReference type="EMBL" id="MU006779">
    <property type="protein sequence ID" value="KAF2644315.1"/>
    <property type="molecule type" value="Genomic_DNA"/>
</dbReference>
<dbReference type="Proteomes" id="UP000799753">
    <property type="component" value="Unassembled WGS sequence"/>
</dbReference>
<sequence length="167" mass="19382">MTGVLLWYEDLLHPPAQHECATTRPPLLRWPKTYSHPTASYFVWESKQRRHTDIRFPNDIVISWCQKTGGIIQIHEFPNDTTTSRCLDTVTLFRVIKSSPQTTTAPPQDHPDFFIGKSQPPQDSTNFFIQKSQPLQDHPDFPSRLRIPVSIFERSGCRSRVHERFAP</sequence>
<protein>
    <submittedName>
        <fullName evidence="1">Uncharacterized protein</fullName>
    </submittedName>
</protein>
<name>A0A6A6S9A2_9PLEO</name>
<gene>
    <name evidence="1" type="ORF">P280DRAFT_505122</name>
</gene>
<evidence type="ECO:0000313" key="1">
    <source>
        <dbReference type="EMBL" id="KAF2644315.1"/>
    </source>
</evidence>
<accession>A0A6A6S9A2</accession>